<dbReference type="InterPro" id="IPR025117">
    <property type="entry name" value="DUF4037"/>
</dbReference>
<feature type="domain" description="DUF4037" evidence="1">
    <location>
        <begin position="38"/>
        <end position="112"/>
    </location>
</feature>
<reference evidence="2" key="1">
    <citation type="submission" date="2020-09" db="EMBL/GenBank/DDBJ databases">
        <title>Draft Genome Sequence of Paenibacillus sp. WST5.</title>
        <authorList>
            <person name="Bao Z."/>
        </authorList>
    </citation>
    <scope>NUCLEOTIDE SEQUENCE</scope>
    <source>
        <strain evidence="2">WST5</strain>
    </source>
</reference>
<dbReference type="RefSeq" id="WP_188172618.1">
    <property type="nucleotide sequence ID" value="NZ_JACVVD010000001.1"/>
</dbReference>
<keyword evidence="3" id="KW-1185">Reference proteome</keyword>
<dbReference type="Proteomes" id="UP000650466">
    <property type="component" value="Unassembled WGS sequence"/>
</dbReference>
<gene>
    <name evidence="2" type="ORF">ICC18_01550</name>
</gene>
<dbReference type="EMBL" id="JACVVD010000001">
    <property type="protein sequence ID" value="MBD0378807.1"/>
    <property type="molecule type" value="Genomic_DNA"/>
</dbReference>
<dbReference type="Pfam" id="PF13228">
    <property type="entry name" value="DUF4037"/>
    <property type="match status" value="1"/>
</dbReference>
<sequence>MIDDCRQGRIGIHYQPGHPHGFCTSIYMGEAAYCRPLWDPDGLVAEMKTRTAQYPDGLRQATIAKFLWEADFSVANAKKAIGRNDVSYAAGHLFRTVSCMVQVLFVCNGVYLLNEKGAVAQCDRFPKAPIDFESRIREGFACLSADRSDLSKAIGLFETLVRETKKIAS</sequence>
<evidence type="ECO:0000313" key="2">
    <source>
        <dbReference type="EMBL" id="MBD0378807.1"/>
    </source>
</evidence>
<accession>A0A926QHZ9</accession>
<proteinExistence type="predicted"/>
<organism evidence="2 3">
    <name type="scientific">Paenibacillus sedimenti</name>
    <dbReference type="NCBI Taxonomy" id="2770274"/>
    <lineage>
        <taxon>Bacteria</taxon>
        <taxon>Bacillati</taxon>
        <taxon>Bacillota</taxon>
        <taxon>Bacilli</taxon>
        <taxon>Bacillales</taxon>
        <taxon>Paenibacillaceae</taxon>
        <taxon>Paenibacillus</taxon>
    </lineage>
</organism>
<protein>
    <submittedName>
        <fullName evidence="2">DUF4037 domain-containing protein</fullName>
    </submittedName>
</protein>
<dbReference type="AlphaFoldDB" id="A0A926QHZ9"/>
<evidence type="ECO:0000313" key="3">
    <source>
        <dbReference type="Proteomes" id="UP000650466"/>
    </source>
</evidence>
<evidence type="ECO:0000259" key="1">
    <source>
        <dbReference type="Pfam" id="PF13228"/>
    </source>
</evidence>
<comment type="caution">
    <text evidence="2">The sequence shown here is derived from an EMBL/GenBank/DDBJ whole genome shotgun (WGS) entry which is preliminary data.</text>
</comment>
<name>A0A926QHZ9_9BACL</name>